<keyword evidence="5" id="KW-0732">Signal</keyword>
<dbReference type="PANTHER" id="PTHR12815:SF42">
    <property type="entry name" value="BACTERIAL SURFACE ANTIGEN (D15) DOMAIN-CONTAINING PROTEIN"/>
    <property type="match status" value="1"/>
</dbReference>
<dbReference type="Pfam" id="PF01103">
    <property type="entry name" value="Omp85"/>
    <property type="match status" value="1"/>
</dbReference>
<comment type="caution">
    <text evidence="7">The sequence shown here is derived from an EMBL/GenBank/DDBJ whole genome shotgun (WGS) entry which is preliminary data.</text>
</comment>
<feature type="chain" id="PRO_5026802921" evidence="5">
    <location>
        <begin position="37"/>
        <end position="799"/>
    </location>
</feature>
<feature type="signal peptide" evidence="5">
    <location>
        <begin position="1"/>
        <end position="36"/>
    </location>
</feature>
<dbReference type="Proteomes" id="UP000473531">
    <property type="component" value="Unassembled WGS sequence"/>
</dbReference>
<dbReference type="InterPro" id="IPR000184">
    <property type="entry name" value="Bac_surfAg_D15"/>
</dbReference>
<evidence type="ECO:0000256" key="1">
    <source>
        <dbReference type="ARBA" id="ARBA00004370"/>
    </source>
</evidence>
<evidence type="ECO:0000256" key="2">
    <source>
        <dbReference type="ARBA" id="ARBA00022452"/>
    </source>
</evidence>
<feature type="region of interest" description="Disordered" evidence="4">
    <location>
        <begin position="37"/>
        <end position="99"/>
    </location>
</feature>
<dbReference type="GO" id="GO:0019867">
    <property type="term" value="C:outer membrane"/>
    <property type="evidence" value="ECO:0007669"/>
    <property type="project" value="InterPro"/>
</dbReference>
<name>A0A6L7GFV4_9SPHN</name>
<organism evidence="7 8">
    <name type="scientific">Allopontixanthobacter confluentis</name>
    <dbReference type="NCBI Taxonomy" id="1849021"/>
    <lineage>
        <taxon>Bacteria</taxon>
        <taxon>Pseudomonadati</taxon>
        <taxon>Pseudomonadota</taxon>
        <taxon>Alphaproteobacteria</taxon>
        <taxon>Sphingomonadales</taxon>
        <taxon>Erythrobacteraceae</taxon>
        <taxon>Allopontixanthobacter</taxon>
    </lineage>
</organism>
<dbReference type="EMBL" id="WTYU01000001">
    <property type="protein sequence ID" value="MXP14154.1"/>
    <property type="molecule type" value="Genomic_DNA"/>
</dbReference>
<accession>A0A6L7GFV4</accession>
<dbReference type="Gene3D" id="3.10.20.310">
    <property type="entry name" value="membrane protein fhac"/>
    <property type="match status" value="1"/>
</dbReference>
<evidence type="ECO:0000256" key="4">
    <source>
        <dbReference type="SAM" id="MobiDB-lite"/>
    </source>
</evidence>
<feature type="domain" description="Bacterial surface antigen (D15)" evidence="6">
    <location>
        <begin position="467"/>
        <end position="799"/>
    </location>
</feature>
<evidence type="ECO:0000313" key="7">
    <source>
        <dbReference type="EMBL" id="MXP14154.1"/>
    </source>
</evidence>
<evidence type="ECO:0000256" key="3">
    <source>
        <dbReference type="ARBA" id="ARBA00023136"/>
    </source>
</evidence>
<evidence type="ECO:0000256" key="5">
    <source>
        <dbReference type="SAM" id="SignalP"/>
    </source>
</evidence>
<keyword evidence="2" id="KW-1134">Transmembrane beta strand</keyword>
<dbReference type="AlphaFoldDB" id="A0A6L7GFV4"/>
<evidence type="ECO:0000313" key="8">
    <source>
        <dbReference type="Proteomes" id="UP000473531"/>
    </source>
</evidence>
<keyword evidence="3" id="KW-0472">Membrane</keyword>
<dbReference type="OrthoDB" id="9769707at2"/>
<dbReference type="Gene3D" id="2.40.160.50">
    <property type="entry name" value="membrane protein fhac: a member of the omp85/tpsb transporter family"/>
    <property type="match status" value="1"/>
</dbReference>
<dbReference type="PANTHER" id="PTHR12815">
    <property type="entry name" value="SORTING AND ASSEMBLY MACHINERY SAMM50 PROTEIN FAMILY MEMBER"/>
    <property type="match status" value="1"/>
</dbReference>
<sequence length="799" mass="85268">MFSRATFRTRKCAFAPLHISYASALALVLTAQSAAAQSSADQFSASQTPADQPARQDAGPPESAPLVEAQQDDQLRAGEVPVPPPPADADLPPVDPIISDEEFNSSIPVLAEEDPELGGELESIAEFERKFASEQANAEPAEDAAAPLGLPELADGDRVEEIGDAPIRDAELAAPLSPLESFEVEEVKFAEDASDDEILVVKYGTQINGLETVDAASDVDIAGMFDDLSALEAADGEAANVAMLAARVTEDSALLQRILRSEGWYDAKVTTRIDRSPEVNGQPLLAVLDVAAGERFTFAEINVEAEPTIPEGLIQENLALQIGEPIVAARVQGAEAQVAIALPQEGYPFAKVGQRDILLDQETADGVYTLPVETGPRARFGGFATTGNQAFGADHVEVLARFKKGELYDSRKVDDLRQALIATGLLSTVSVTPERTGDAADADSEFVTIAVDQEAGAPRTIAGSAGFGTGQGFRLEGSWSHRNLFPPEGALTASAVLGTQEQGAGVSFRRSNAGQRDRTVEFGLNALHSDYDAFEAFTGRLGGLVSYVSTPIWQKKLTYAYGAEIIGSIEEDFDLDLGERVDRTYFIGALTGQIGFDTSNDLLNPTKGYRLSLLVQPEGSLQDGFSPYARGLLNASTYYQAGESIVLAGRVRVGSIQGVSREDIAPSRRLYAGGGGSVRGFGYQQLGPQVFEPNPRFDATDPDEKDAEFLIRPIGGLSVNEVAAEVRYRFGDFGVVAFVDAGQVYQSSTPDFTNMRYGAGIGGRYYTNFGPLRFDVATPIGRKEGESLINVYISIGQAF</sequence>
<dbReference type="InterPro" id="IPR039910">
    <property type="entry name" value="D15-like"/>
</dbReference>
<keyword evidence="2" id="KW-0812">Transmembrane</keyword>
<protein>
    <submittedName>
        <fullName evidence="7">BamA/TamA family outer membrane protein</fullName>
    </submittedName>
</protein>
<evidence type="ECO:0000259" key="6">
    <source>
        <dbReference type="Pfam" id="PF01103"/>
    </source>
</evidence>
<keyword evidence="8" id="KW-1185">Reference proteome</keyword>
<gene>
    <name evidence="7" type="ORF">GRI44_05250</name>
</gene>
<feature type="compositionally biased region" description="Low complexity" evidence="4">
    <location>
        <begin position="37"/>
        <end position="47"/>
    </location>
</feature>
<proteinExistence type="predicted"/>
<comment type="subcellular location">
    <subcellularLocation>
        <location evidence="1">Membrane</location>
    </subcellularLocation>
</comment>
<reference evidence="7 8" key="1">
    <citation type="submission" date="2019-12" db="EMBL/GenBank/DDBJ databases">
        <title>Genomic-based taxomic classification of the family Erythrobacteraceae.</title>
        <authorList>
            <person name="Xu L."/>
        </authorList>
    </citation>
    <scope>NUCLEOTIDE SEQUENCE [LARGE SCALE GENOMIC DNA]</scope>
    <source>
        <strain evidence="7 8">KCTC 52259</strain>
    </source>
</reference>